<dbReference type="SUPFAM" id="SSF53383">
    <property type="entry name" value="PLP-dependent transferases"/>
    <property type="match status" value="1"/>
</dbReference>
<dbReference type="Proteomes" id="UP001233271">
    <property type="component" value="Chromosome 4"/>
</dbReference>
<dbReference type="InterPro" id="IPR015421">
    <property type="entry name" value="PyrdxlP-dep_Trfase_major"/>
</dbReference>
<evidence type="ECO:0000313" key="2">
    <source>
        <dbReference type="Proteomes" id="UP001233271"/>
    </source>
</evidence>
<gene>
    <name evidence="1" type="ORF">CcaverHIS019_0406200</name>
</gene>
<protein>
    <submittedName>
        <fullName evidence="1">Uncharacterized protein</fullName>
    </submittedName>
</protein>
<evidence type="ECO:0000313" key="1">
    <source>
        <dbReference type="EMBL" id="BEI91800.1"/>
    </source>
</evidence>
<dbReference type="RefSeq" id="XP_060457065.1">
    <property type="nucleotide sequence ID" value="XM_060600475.1"/>
</dbReference>
<dbReference type="InterPro" id="IPR015424">
    <property type="entry name" value="PyrdxlP-dep_Trfase"/>
</dbReference>
<accession>A0AA48QVX6</accession>
<dbReference type="Gene3D" id="3.40.640.10">
    <property type="entry name" value="Type I PLP-dependent aspartate aminotransferase-like (Major domain)"/>
    <property type="match status" value="1"/>
</dbReference>
<name>A0AA48QVX6_9TREE</name>
<organism evidence="1 2">
    <name type="scientific">Cutaneotrichosporon cavernicola</name>
    <dbReference type="NCBI Taxonomy" id="279322"/>
    <lineage>
        <taxon>Eukaryota</taxon>
        <taxon>Fungi</taxon>
        <taxon>Dikarya</taxon>
        <taxon>Basidiomycota</taxon>
        <taxon>Agaricomycotina</taxon>
        <taxon>Tremellomycetes</taxon>
        <taxon>Trichosporonales</taxon>
        <taxon>Trichosporonaceae</taxon>
        <taxon>Cutaneotrichosporon</taxon>
    </lineage>
</organism>
<sequence>MPFRHTTDKILVRIGDGDTTIVLDEFYSWYQFNGGRAGASRALYVDDVNKGFRLAGEYAGPSVPPLISDIQQSGSFVDCGANHPLQMAAIPFLDPERVKQDRISLQRTFKKKHNHLLASLVHTGL</sequence>
<proteinExistence type="predicted"/>
<dbReference type="KEGG" id="ccac:CcaHIS019_0406200"/>
<keyword evidence="2" id="KW-1185">Reference proteome</keyword>
<reference evidence="1" key="1">
    <citation type="journal article" date="2023" name="BMC Genomics">
        <title>Chromosome-level genome assemblies of Cutaneotrichosporon spp. (Trichosporonales, Basidiomycota) reveal imbalanced evolution between nucleotide sequences and chromosome synteny.</title>
        <authorList>
            <person name="Kobayashi Y."/>
            <person name="Kayamori A."/>
            <person name="Aoki K."/>
            <person name="Shiwa Y."/>
            <person name="Matsutani M."/>
            <person name="Fujita N."/>
            <person name="Sugita T."/>
            <person name="Iwasaki W."/>
            <person name="Tanaka N."/>
            <person name="Takashima M."/>
        </authorList>
    </citation>
    <scope>NUCLEOTIDE SEQUENCE</scope>
    <source>
        <strain evidence="1">HIS019</strain>
    </source>
</reference>
<dbReference type="AlphaFoldDB" id="A0AA48QVX6"/>
<dbReference type="EMBL" id="AP028215">
    <property type="protein sequence ID" value="BEI91800.1"/>
    <property type="molecule type" value="Genomic_DNA"/>
</dbReference>
<dbReference type="GeneID" id="85495670"/>